<dbReference type="Gene3D" id="2.90.10.10">
    <property type="entry name" value="Bulb-type lectin domain"/>
    <property type="match status" value="2"/>
</dbReference>
<reference evidence="13 14" key="1">
    <citation type="journal article" date="2018" name="PLoS Genet.">
        <title>Population sequencing reveals clonal diversity and ancestral inbreeding in the grapevine cultivar Chardonnay.</title>
        <authorList>
            <person name="Roach M.J."/>
            <person name="Johnson D.L."/>
            <person name="Bohlmann J."/>
            <person name="van Vuuren H.J."/>
            <person name="Jones S.J."/>
            <person name="Pretorius I.S."/>
            <person name="Schmidt S.A."/>
            <person name="Borneman A.R."/>
        </authorList>
    </citation>
    <scope>NUCLEOTIDE SEQUENCE [LARGE SCALE GENOMIC DNA]</scope>
    <source>
        <strain evidence="14">cv. Chardonnay</strain>
        <tissue evidence="13">Leaf</tissue>
    </source>
</reference>
<dbReference type="InterPro" id="IPR000719">
    <property type="entry name" value="Prot_kinase_dom"/>
</dbReference>
<dbReference type="PROSITE" id="PS50011">
    <property type="entry name" value="PROTEIN_KINASE_DOM"/>
    <property type="match status" value="1"/>
</dbReference>
<evidence type="ECO:0000259" key="10">
    <source>
        <dbReference type="PROSITE" id="PS50026"/>
    </source>
</evidence>
<keyword evidence="2" id="KW-0732">Signal</keyword>
<dbReference type="Pfam" id="PF08276">
    <property type="entry name" value="PAN_2"/>
    <property type="match status" value="1"/>
</dbReference>
<dbReference type="SUPFAM" id="SSF51110">
    <property type="entry name" value="alpha-D-mannose-specific plant lectins"/>
    <property type="match status" value="2"/>
</dbReference>
<dbReference type="InterPro" id="IPR003609">
    <property type="entry name" value="Pan_app"/>
</dbReference>
<dbReference type="PANTHER" id="PTHR32444">
    <property type="entry name" value="BULB-TYPE LECTIN DOMAIN-CONTAINING PROTEIN"/>
    <property type="match status" value="1"/>
</dbReference>
<keyword evidence="3" id="KW-1015">Disulfide bond</keyword>
<evidence type="ECO:0000256" key="5">
    <source>
        <dbReference type="ARBA" id="ARBA00047899"/>
    </source>
</evidence>
<comment type="caution">
    <text evidence="7">Lacks conserved residue(s) required for the propagation of feature annotation.</text>
</comment>
<feature type="domain" description="Bulb-type lectin" evidence="11">
    <location>
        <begin position="821"/>
        <end position="940"/>
    </location>
</feature>
<dbReference type="CDD" id="cd00028">
    <property type="entry name" value="B_lectin"/>
    <property type="match status" value="1"/>
</dbReference>
<keyword evidence="8" id="KW-0472">Membrane</keyword>
<feature type="domain" description="EGF-like" evidence="10">
    <location>
        <begin position="284"/>
        <end position="320"/>
    </location>
</feature>
<dbReference type="SMART" id="SM00473">
    <property type="entry name" value="PAN_AP"/>
    <property type="match status" value="1"/>
</dbReference>
<name>A0A438GV90_VITVI</name>
<feature type="domain" description="Apple" evidence="12">
    <location>
        <begin position="339"/>
        <end position="423"/>
    </location>
</feature>
<evidence type="ECO:0000313" key="14">
    <source>
        <dbReference type="Proteomes" id="UP000288805"/>
    </source>
</evidence>
<dbReference type="PROSITE" id="PS50026">
    <property type="entry name" value="EGF_3"/>
    <property type="match status" value="1"/>
</dbReference>
<sequence>MEIIILKSVITPLLLLSGFCFGFCTPIDTITSTQFIKCPETLVSNGSAFKLGFFTPADSTNRYVGIWYSTPSLSTVIWVANRDKPLTDFSGIVTISEDGNLLVMNGQKVIVWSSNLSNAAPNSSAQLLDSGNLVLRDNSGRITWESIQHPSHSFLPKMKISTNTHTGEKVVLTSWKSPSDPSIGSFSAGINPLNIPQVFVWNGSHPYWRSGPWNGQIFIGVPEMNSVFLNGFQVVDDKEGTVYETFTLANSSIFLYYVLTPEGTVVKTYREFGKEKWQVAWKSNKSECDVYGTCGAFGICSSGNSPICNCLKGYKPKYMEEWSRGNWTSGCVRKTPLQCERTNSSGQQGKIDGFFRLTLVKVPDFADWSLALEDECRKQCFKNCSCVAYSYYSSIGCMSWSGNMIDSQNSPKEGQIFTFALQWSIRTPKLIKHFVATYKKRDMKAIISVTIVIGTIAFGICTYFSWRWRGKQTVKDKSKGILLSDRGDVYQIYDKNMLGDHANQVKFEELPLLALEKLATATNNFHEANMLGQGGFGPVYRGKLPGGQEIAVKRLSRASAQGLEEFMNEVMVISKIQHRNLVRLLGCCIEGDEKLLIYEYMPNKSLDAFLFDPLKREFLDWRKRFSIIEGIGRGLLYLHRDSRLRIIHRDLKASNILLDEDLNAKISDFGMARIFGSNQDQANTMRVVGTYGYMSPEYAMEGRFSEKSDVFSFGVLLLEIVSGRKNNGHQYDEQYLSLLVYAWTLWCKHNIKELIDETMAEACFQEEISRCVHVGLLCVQESAKDRPSISTVLSMLSSEIAHLPPPKQPPFSESSQLRQKKYTITSTHFIKDSETIVSNGSLFKLGFFGSSNSTKRYGKTSVSSVVWVTNRDKPLNDTSRIVKISEDGNLQILNGYSSGTIIWESFQHPSHALSANMKLRTNMYTGVDPSNIPQTFIWNGSHPCHRSGPWNGQIFIGVANMNSYVGNGFRVDHDEEEGRLEGHMGEQAN</sequence>
<dbReference type="PROSITE" id="PS00108">
    <property type="entry name" value="PROTEIN_KINASE_ST"/>
    <property type="match status" value="1"/>
</dbReference>
<dbReference type="InterPro" id="IPR001480">
    <property type="entry name" value="Bulb-type_lectin_dom"/>
</dbReference>
<proteinExistence type="predicted"/>
<dbReference type="Pfam" id="PF07714">
    <property type="entry name" value="PK_Tyr_Ser-Thr"/>
    <property type="match status" value="1"/>
</dbReference>
<keyword evidence="13" id="KW-0675">Receptor</keyword>
<protein>
    <recommendedName>
        <fullName evidence="1">non-specific serine/threonine protein kinase</fullName>
        <ecNumber evidence="1">2.7.11.1</ecNumber>
    </recommendedName>
</protein>
<evidence type="ECO:0000256" key="1">
    <source>
        <dbReference type="ARBA" id="ARBA00012513"/>
    </source>
</evidence>
<evidence type="ECO:0000256" key="7">
    <source>
        <dbReference type="PROSITE-ProRule" id="PRU00076"/>
    </source>
</evidence>
<evidence type="ECO:0000259" key="9">
    <source>
        <dbReference type="PROSITE" id="PS50011"/>
    </source>
</evidence>
<organism evidence="13 14">
    <name type="scientific">Vitis vinifera</name>
    <name type="common">Grape</name>
    <dbReference type="NCBI Taxonomy" id="29760"/>
    <lineage>
        <taxon>Eukaryota</taxon>
        <taxon>Viridiplantae</taxon>
        <taxon>Streptophyta</taxon>
        <taxon>Embryophyta</taxon>
        <taxon>Tracheophyta</taxon>
        <taxon>Spermatophyta</taxon>
        <taxon>Magnoliopsida</taxon>
        <taxon>eudicotyledons</taxon>
        <taxon>Gunneridae</taxon>
        <taxon>Pentapetalae</taxon>
        <taxon>rosids</taxon>
        <taxon>Vitales</taxon>
        <taxon>Vitaceae</taxon>
        <taxon>Viteae</taxon>
        <taxon>Vitis</taxon>
    </lineage>
</organism>
<comment type="caution">
    <text evidence="13">The sequence shown here is derived from an EMBL/GenBank/DDBJ whole genome shotgun (WGS) entry which is preliminary data.</text>
</comment>
<dbReference type="Pfam" id="PF00954">
    <property type="entry name" value="S_locus_glycop"/>
    <property type="match status" value="1"/>
</dbReference>
<dbReference type="GO" id="GO:0048544">
    <property type="term" value="P:recognition of pollen"/>
    <property type="evidence" value="ECO:0007669"/>
    <property type="project" value="InterPro"/>
</dbReference>
<dbReference type="FunFam" id="2.90.10.10:FF:000001">
    <property type="entry name" value="G-type lectin S-receptor-like serine/threonine-protein kinase"/>
    <property type="match status" value="1"/>
</dbReference>
<feature type="domain" description="Bulb-type lectin" evidence="11">
    <location>
        <begin position="27"/>
        <end position="148"/>
    </location>
</feature>
<feature type="domain" description="Protein kinase" evidence="9">
    <location>
        <begin position="525"/>
        <end position="811"/>
    </location>
</feature>
<dbReference type="FunFam" id="1.10.510.10:FF:000467">
    <property type="entry name" value="Liguleless narrow1"/>
    <property type="match status" value="1"/>
</dbReference>
<keyword evidence="13" id="KW-0418">Kinase</keyword>
<comment type="catalytic activity">
    <reaction evidence="6">
        <text>L-seryl-[protein] + ATP = O-phospho-L-seryl-[protein] + ADP + H(+)</text>
        <dbReference type="Rhea" id="RHEA:17989"/>
        <dbReference type="Rhea" id="RHEA-COMP:9863"/>
        <dbReference type="Rhea" id="RHEA-COMP:11604"/>
        <dbReference type="ChEBI" id="CHEBI:15378"/>
        <dbReference type="ChEBI" id="CHEBI:29999"/>
        <dbReference type="ChEBI" id="CHEBI:30616"/>
        <dbReference type="ChEBI" id="CHEBI:83421"/>
        <dbReference type="ChEBI" id="CHEBI:456216"/>
        <dbReference type="EC" id="2.7.11.1"/>
    </reaction>
</comment>
<dbReference type="InterPro" id="IPR011009">
    <property type="entry name" value="Kinase-like_dom_sf"/>
</dbReference>
<dbReference type="CDD" id="cd01098">
    <property type="entry name" value="PAN_AP_plant"/>
    <property type="match status" value="1"/>
</dbReference>
<dbReference type="SUPFAM" id="SSF56112">
    <property type="entry name" value="Protein kinase-like (PK-like)"/>
    <property type="match status" value="1"/>
</dbReference>
<keyword evidence="13" id="KW-0430">Lectin</keyword>
<dbReference type="PROSITE" id="PS50927">
    <property type="entry name" value="BULB_LECTIN"/>
    <property type="match status" value="2"/>
</dbReference>
<evidence type="ECO:0000256" key="8">
    <source>
        <dbReference type="SAM" id="Phobius"/>
    </source>
</evidence>
<accession>A0A438GV90</accession>
<keyword evidence="13" id="KW-0808">Transferase</keyword>
<dbReference type="CDD" id="cd14066">
    <property type="entry name" value="STKc_IRAK"/>
    <property type="match status" value="1"/>
</dbReference>
<keyword evidence="7" id="KW-0245">EGF-like domain</keyword>
<dbReference type="FunFam" id="3.30.200.20:FF:001037">
    <property type="entry name" value="Putative G-type lectin S-receptor-like serine/threonine-protein kinase"/>
    <property type="match status" value="1"/>
</dbReference>
<evidence type="ECO:0000259" key="12">
    <source>
        <dbReference type="PROSITE" id="PS50948"/>
    </source>
</evidence>
<dbReference type="EC" id="2.7.11.1" evidence="1"/>
<dbReference type="PANTHER" id="PTHR32444:SF198">
    <property type="entry name" value="BULB-TYPE LECTIN DOMAIN-CONTAINING PROTEIN"/>
    <property type="match status" value="1"/>
</dbReference>
<dbReference type="InterPro" id="IPR008271">
    <property type="entry name" value="Ser/Thr_kinase_AS"/>
</dbReference>
<evidence type="ECO:0000256" key="6">
    <source>
        <dbReference type="ARBA" id="ARBA00048679"/>
    </source>
</evidence>
<dbReference type="SMART" id="SM00220">
    <property type="entry name" value="S_TKc"/>
    <property type="match status" value="1"/>
</dbReference>
<dbReference type="Gene3D" id="3.30.200.20">
    <property type="entry name" value="Phosphorylase Kinase, domain 1"/>
    <property type="match status" value="1"/>
</dbReference>
<feature type="transmembrane region" description="Helical" evidence="8">
    <location>
        <begin position="445"/>
        <end position="466"/>
    </location>
</feature>
<evidence type="ECO:0000256" key="3">
    <source>
        <dbReference type="ARBA" id="ARBA00023157"/>
    </source>
</evidence>
<dbReference type="EMBL" id="QGNW01000334">
    <property type="protein sequence ID" value="RVW76126.1"/>
    <property type="molecule type" value="Genomic_DNA"/>
</dbReference>
<dbReference type="InterPro" id="IPR036426">
    <property type="entry name" value="Bulb-type_lectin_dom_sf"/>
</dbReference>
<evidence type="ECO:0000313" key="13">
    <source>
        <dbReference type="EMBL" id="RVW76126.1"/>
    </source>
</evidence>
<dbReference type="AlphaFoldDB" id="A0A438GV90"/>
<dbReference type="GO" id="GO:0005524">
    <property type="term" value="F:ATP binding"/>
    <property type="evidence" value="ECO:0007669"/>
    <property type="project" value="InterPro"/>
</dbReference>
<dbReference type="Proteomes" id="UP000288805">
    <property type="component" value="Unassembled WGS sequence"/>
</dbReference>
<gene>
    <name evidence="13" type="primary">VvCHDp000180_8</name>
    <name evidence="13" type="ORF">CK203_044253</name>
</gene>
<evidence type="ECO:0000259" key="11">
    <source>
        <dbReference type="PROSITE" id="PS50927"/>
    </source>
</evidence>
<dbReference type="Pfam" id="PF01453">
    <property type="entry name" value="B_lectin"/>
    <property type="match status" value="1"/>
</dbReference>
<keyword evidence="8" id="KW-1133">Transmembrane helix</keyword>
<dbReference type="GO" id="GO:0004674">
    <property type="term" value="F:protein serine/threonine kinase activity"/>
    <property type="evidence" value="ECO:0007669"/>
    <property type="project" value="UniProtKB-EC"/>
</dbReference>
<dbReference type="PROSITE" id="PS50948">
    <property type="entry name" value="PAN"/>
    <property type="match status" value="1"/>
</dbReference>
<dbReference type="InterPro" id="IPR000742">
    <property type="entry name" value="EGF"/>
</dbReference>
<comment type="catalytic activity">
    <reaction evidence="5">
        <text>L-threonyl-[protein] + ATP = O-phospho-L-threonyl-[protein] + ADP + H(+)</text>
        <dbReference type="Rhea" id="RHEA:46608"/>
        <dbReference type="Rhea" id="RHEA-COMP:11060"/>
        <dbReference type="Rhea" id="RHEA-COMP:11605"/>
        <dbReference type="ChEBI" id="CHEBI:15378"/>
        <dbReference type="ChEBI" id="CHEBI:30013"/>
        <dbReference type="ChEBI" id="CHEBI:30616"/>
        <dbReference type="ChEBI" id="CHEBI:61977"/>
        <dbReference type="ChEBI" id="CHEBI:456216"/>
        <dbReference type="EC" id="2.7.11.1"/>
    </reaction>
</comment>
<dbReference type="Gene3D" id="1.10.510.10">
    <property type="entry name" value="Transferase(Phosphotransferase) domain 1"/>
    <property type="match status" value="1"/>
</dbReference>
<dbReference type="InterPro" id="IPR000858">
    <property type="entry name" value="S_locus_glycoprot_dom"/>
</dbReference>
<evidence type="ECO:0000256" key="2">
    <source>
        <dbReference type="ARBA" id="ARBA00022729"/>
    </source>
</evidence>
<dbReference type="GO" id="GO:0030246">
    <property type="term" value="F:carbohydrate binding"/>
    <property type="evidence" value="ECO:0007669"/>
    <property type="project" value="UniProtKB-KW"/>
</dbReference>
<keyword evidence="4" id="KW-0325">Glycoprotein</keyword>
<evidence type="ECO:0000256" key="4">
    <source>
        <dbReference type="ARBA" id="ARBA00023180"/>
    </source>
</evidence>
<dbReference type="SMART" id="SM00108">
    <property type="entry name" value="B_lectin"/>
    <property type="match status" value="2"/>
</dbReference>
<keyword evidence="8" id="KW-0812">Transmembrane</keyword>
<dbReference type="InterPro" id="IPR001245">
    <property type="entry name" value="Ser-Thr/Tyr_kinase_cat_dom"/>
</dbReference>